<evidence type="ECO:0000313" key="11">
    <source>
        <dbReference type="Proteomes" id="UP000694580"/>
    </source>
</evidence>
<feature type="transmembrane region" description="Helical" evidence="8">
    <location>
        <begin position="201"/>
        <end position="219"/>
    </location>
</feature>
<evidence type="ECO:0000256" key="6">
    <source>
        <dbReference type="ARBA" id="ARBA00023170"/>
    </source>
</evidence>
<keyword evidence="6" id="KW-0675">Receptor</keyword>
<accession>A0AAY4EU33</accession>
<feature type="transmembrane region" description="Helical" evidence="8">
    <location>
        <begin position="35"/>
        <end position="61"/>
    </location>
</feature>
<dbReference type="SUPFAM" id="SSF81321">
    <property type="entry name" value="Family A G protein-coupled receptor-like"/>
    <property type="match status" value="1"/>
</dbReference>
<reference evidence="10" key="3">
    <citation type="submission" date="2025-09" db="UniProtKB">
        <authorList>
            <consortium name="Ensembl"/>
        </authorList>
    </citation>
    <scope>IDENTIFICATION</scope>
</reference>
<dbReference type="GO" id="GO:0004930">
    <property type="term" value="F:G protein-coupled receptor activity"/>
    <property type="evidence" value="ECO:0007669"/>
    <property type="project" value="UniProtKB-KW"/>
</dbReference>
<dbReference type="InterPro" id="IPR017452">
    <property type="entry name" value="GPCR_Rhodpsn_7TM"/>
</dbReference>
<keyword evidence="7" id="KW-0807">Transducer</keyword>
<dbReference type="PROSITE" id="PS50262">
    <property type="entry name" value="G_PROTEIN_RECEP_F1_2"/>
    <property type="match status" value="1"/>
</dbReference>
<keyword evidence="3 8" id="KW-1133">Transmembrane helix</keyword>
<dbReference type="PANTHER" id="PTHR45695">
    <property type="entry name" value="LEUCOKININ RECEPTOR-RELATED"/>
    <property type="match status" value="1"/>
</dbReference>
<dbReference type="AlphaFoldDB" id="A0AAY4EU33"/>
<name>A0AAY4EU33_9TELE</name>
<dbReference type="InterPro" id="IPR000276">
    <property type="entry name" value="GPCR_Rhodpsn"/>
</dbReference>
<dbReference type="GeneTree" id="ENSGT00940000173692"/>
<reference evidence="10" key="2">
    <citation type="submission" date="2025-08" db="UniProtKB">
        <authorList>
            <consortium name="Ensembl"/>
        </authorList>
    </citation>
    <scope>IDENTIFICATION</scope>
</reference>
<dbReference type="PANTHER" id="PTHR45695:SF21">
    <property type="entry name" value="G-PROTEIN COUPLED RECEPTOR 151-RELATED"/>
    <property type="match status" value="1"/>
</dbReference>
<feature type="transmembrane region" description="Helical" evidence="8">
    <location>
        <begin position="73"/>
        <end position="94"/>
    </location>
</feature>
<evidence type="ECO:0000313" key="10">
    <source>
        <dbReference type="Ensembl" id="ENSDCDP00010060756.1"/>
    </source>
</evidence>
<sequence length="370" mass="39748">MRGKSWGIMALAQADNASVYYAGGVQLLQREDSTVILPAALLLIMGTGVPANLLLLVVLVHGFRSGLVSEARALLANLCVTDLLLLTACVPVRAVTYHARTWTLGTLACRTAEWFQQGCVVAKALTLAAASHAQGDPARRQAPGPRGGRAACKLLLAWTLSLLLPVPELAFSELRMRGDLAVCVSEVPRTALGFTSVFSKLLPLAAYVVPAVFACACCLRTIARSEPRTSETAERQRRALTLLALTAVQTLLLLPHWGSWAWAQHSSGGRSRPPAALLVFAQVCVYFGSAASPALLLTAHASLRDGLARVCGVAAKPATVPDARPEIRVTRVDEFGRSLPELEHFWTARRDTLVAQDNDPLPWERVGERV</sequence>
<feature type="domain" description="G-protein coupled receptors family 1 profile" evidence="9">
    <location>
        <begin position="51"/>
        <end position="296"/>
    </location>
</feature>
<protein>
    <recommendedName>
        <fullName evidence="9">G-protein coupled receptors family 1 profile domain-containing protein</fullName>
    </recommendedName>
</protein>
<evidence type="ECO:0000256" key="3">
    <source>
        <dbReference type="ARBA" id="ARBA00022989"/>
    </source>
</evidence>
<evidence type="ECO:0000256" key="4">
    <source>
        <dbReference type="ARBA" id="ARBA00023040"/>
    </source>
</evidence>
<keyword evidence="4" id="KW-0297">G-protein coupled receptor</keyword>
<evidence type="ECO:0000256" key="5">
    <source>
        <dbReference type="ARBA" id="ARBA00023136"/>
    </source>
</evidence>
<evidence type="ECO:0000259" key="9">
    <source>
        <dbReference type="PROSITE" id="PS50262"/>
    </source>
</evidence>
<evidence type="ECO:0000256" key="8">
    <source>
        <dbReference type="SAM" id="Phobius"/>
    </source>
</evidence>
<keyword evidence="2 8" id="KW-0812">Transmembrane</keyword>
<evidence type="ECO:0000256" key="2">
    <source>
        <dbReference type="ARBA" id="ARBA00022692"/>
    </source>
</evidence>
<dbReference type="Gene3D" id="1.20.1070.10">
    <property type="entry name" value="Rhodopsin 7-helix transmembrane proteins"/>
    <property type="match status" value="1"/>
</dbReference>
<gene>
    <name evidence="10" type="primary">LOC114784818</name>
</gene>
<keyword evidence="11" id="KW-1185">Reference proteome</keyword>
<feature type="transmembrane region" description="Helical" evidence="8">
    <location>
        <begin position="240"/>
        <end position="263"/>
    </location>
</feature>
<reference evidence="10 11" key="1">
    <citation type="submission" date="2020-06" db="EMBL/GenBank/DDBJ databases">
        <authorList>
            <consortium name="Wellcome Sanger Institute Data Sharing"/>
        </authorList>
    </citation>
    <scope>NUCLEOTIDE SEQUENCE [LARGE SCALE GENOMIC DNA]</scope>
</reference>
<keyword evidence="5 8" id="KW-0472">Membrane</keyword>
<organism evidence="10 11">
    <name type="scientific">Denticeps clupeoides</name>
    <name type="common">denticle herring</name>
    <dbReference type="NCBI Taxonomy" id="299321"/>
    <lineage>
        <taxon>Eukaryota</taxon>
        <taxon>Metazoa</taxon>
        <taxon>Chordata</taxon>
        <taxon>Craniata</taxon>
        <taxon>Vertebrata</taxon>
        <taxon>Euteleostomi</taxon>
        <taxon>Actinopterygii</taxon>
        <taxon>Neopterygii</taxon>
        <taxon>Teleostei</taxon>
        <taxon>Clupei</taxon>
        <taxon>Clupeiformes</taxon>
        <taxon>Denticipitoidei</taxon>
        <taxon>Denticipitidae</taxon>
        <taxon>Denticeps</taxon>
    </lineage>
</organism>
<feature type="transmembrane region" description="Helical" evidence="8">
    <location>
        <begin position="154"/>
        <end position="171"/>
    </location>
</feature>
<dbReference type="Ensembl" id="ENSDCDT00010071506.1">
    <property type="protein sequence ID" value="ENSDCDP00010060756.1"/>
    <property type="gene ID" value="ENSDCDG00010033681.1"/>
</dbReference>
<comment type="subcellular location">
    <subcellularLocation>
        <location evidence="1">Membrane</location>
        <topology evidence="1">Multi-pass membrane protein</topology>
    </subcellularLocation>
</comment>
<evidence type="ECO:0000256" key="1">
    <source>
        <dbReference type="ARBA" id="ARBA00004141"/>
    </source>
</evidence>
<proteinExistence type="predicted"/>
<dbReference type="Pfam" id="PF00001">
    <property type="entry name" value="7tm_1"/>
    <property type="match status" value="1"/>
</dbReference>
<feature type="transmembrane region" description="Helical" evidence="8">
    <location>
        <begin position="275"/>
        <end position="299"/>
    </location>
</feature>
<dbReference type="PRINTS" id="PR00237">
    <property type="entry name" value="GPCRRHODOPSN"/>
</dbReference>
<dbReference type="Proteomes" id="UP000694580">
    <property type="component" value="Chromosome 1"/>
</dbReference>
<dbReference type="GO" id="GO:0005886">
    <property type="term" value="C:plasma membrane"/>
    <property type="evidence" value="ECO:0007669"/>
    <property type="project" value="TreeGrafter"/>
</dbReference>
<evidence type="ECO:0000256" key="7">
    <source>
        <dbReference type="ARBA" id="ARBA00023224"/>
    </source>
</evidence>